<comment type="cofactor">
    <cofactor evidence="2 6">
        <name>a divalent metal cation</name>
        <dbReference type="ChEBI" id="CHEBI:60240"/>
    </cofactor>
</comment>
<dbReference type="InterPro" id="IPR003337">
    <property type="entry name" value="Trehalose_PPase"/>
</dbReference>
<evidence type="ECO:0000256" key="6">
    <source>
        <dbReference type="RuleBase" id="RU361117"/>
    </source>
</evidence>
<dbReference type="InterPro" id="IPR006379">
    <property type="entry name" value="HAD-SF_hydro_IIB"/>
</dbReference>
<organism evidence="7 8">
    <name type="scientific">Apatococcus fuscideae</name>
    <dbReference type="NCBI Taxonomy" id="2026836"/>
    <lineage>
        <taxon>Eukaryota</taxon>
        <taxon>Viridiplantae</taxon>
        <taxon>Chlorophyta</taxon>
        <taxon>core chlorophytes</taxon>
        <taxon>Trebouxiophyceae</taxon>
        <taxon>Chlorellales</taxon>
        <taxon>Chlorellaceae</taxon>
        <taxon>Apatococcus</taxon>
    </lineage>
</organism>
<evidence type="ECO:0000256" key="5">
    <source>
        <dbReference type="ARBA" id="ARBA00022801"/>
    </source>
</evidence>
<dbReference type="SUPFAM" id="SSF56784">
    <property type="entry name" value="HAD-like"/>
    <property type="match status" value="1"/>
</dbReference>
<dbReference type="Pfam" id="PF02358">
    <property type="entry name" value="Trehalose_PPase"/>
    <property type="match status" value="1"/>
</dbReference>
<dbReference type="PANTHER" id="PTHR43768:SF3">
    <property type="entry name" value="TREHALOSE 6-PHOSPHATE PHOSPHATASE"/>
    <property type="match status" value="1"/>
</dbReference>
<evidence type="ECO:0000256" key="1">
    <source>
        <dbReference type="ARBA" id="ARBA00000500"/>
    </source>
</evidence>
<dbReference type="NCBIfam" id="TIGR01484">
    <property type="entry name" value="HAD-SF-IIB"/>
    <property type="match status" value="1"/>
</dbReference>
<name>A0AAW1SQJ8_9CHLO</name>
<evidence type="ECO:0000313" key="7">
    <source>
        <dbReference type="EMBL" id="KAK9850962.1"/>
    </source>
</evidence>
<comment type="caution">
    <text evidence="7">The sequence shown here is derived from an EMBL/GenBank/DDBJ whole genome shotgun (WGS) entry which is preliminary data.</text>
</comment>
<gene>
    <name evidence="7" type="ORF">WJX84_003437</name>
</gene>
<dbReference type="InterPro" id="IPR044651">
    <property type="entry name" value="OTSB-like"/>
</dbReference>
<evidence type="ECO:0000256" key="4">
    <source>
        <dbReference type="ARBA" id="ARBA00008770"/>
    </source>
</evidence>
<comment type="catalytic activity">
    <reaction evidence="1 6">
        <text>alpha,alpha-trehalose 6-phosphate + H2O = alpha,alpha-trehalose + phosphate</text>
        <dbReference type="Rhea" id="RHEA:23420"/>
        <dbReference type="ChEBI" id="CHEBI:15377"/>
        <dbReference type="ChEBI" id="CHEBI:16551"/>
        <dbReference type="ChEBI" id="CHEBI:43474"/>
        <dbReference type="ChEBI" id="CHEBI:58429"/>
        <dbReference type="EC" id="3.1.3.12"/>
    </reaction>
</comment>
<dbReference type="PANTHER" id="PTHR43768">
    <property type="entry name" value="TREHALOSE 6-PHOSPHATE PHOSPHATASE"/>
    <property type="match status" value="1"/>
</dbReference>
<dbReference type="InterPro" id="IPR023214">
    <property type="entry name" value="HAD_sf"/>
</dbReference>
<dbReference type="Gene3D" id="3.30.70.1020">
    <property type="entry name" value="Trehalose-6-phosphate phosphatase related protein, domain 2"/>
    <property type="match status" value="1"/>
</dbReference>
<reference evidence="7 8" key="1">
    <citation type="journal article" date="2024" name="Nat. Commun.">
        <title>Phylogenomics reveals the evolutionary origins of lichenization in chlorophyte algae.</title>
        <authorList>
            <person name="Puginier C."/>
            <person name="Libourel C."/>
            <person name="Otte J."/>
            <person name="Skaloud P."/>
            <person name="Haon M."/>
            <person name="Grisel S."/>
            <person name="Petersen M."/>
            <person name="Berrin J.G."/>
            <person name="Delaux P.M."/>
            <person name="Dal Grande F."/>
            <person name="Keller J."/>
        </authorList>
    </citation>
    <scope>NUCLEOTIDE SEQUENCE [LARGE SCALE GENOMIC DNA]</scope>
    <source>
        <strain evidence="7 8">SAG 2523</strain>
    </source>
</reference>
<comment type="similarity">
    <text evidence="4 6">Belongs to the trehalose phosphatase family.</text>
</comment>
<evidence type="ECO:0000313" key="8">
    <source>
        <dbReference type="Proteomes" id="UP001485043"/>
    </source>
</evidence>
<keyword evidence="8" id="KW-1185">Reference proteome</keyword>
<evidence type="ECO:0000256" key="3">
    <source>
        <dbReference type="ARBA" id="ARBA00005199"/>
    </source>
</evidence>
<dbReference type="AlphaFoldDB" id="A0AAW1SQJ8"/>
<dbReference type="Proteomes" id="UP001485043">
    <property type="component" value="Unassembled WGS sequence"/>
</dbReference>
<comment type="pathway">
    <text evidence="3 6">Glycan biosynthesis; trehalose biosynthesis.</text>
</comment>
<dbReference type="GO" id="GO:0005992">
    <property type="term" value="P:trehalose biosynthetic process"/>
    <property type="evidence" value="ECO:0007669"/>
    <property type="project" value="InterPro"/>
</dbReference>
<dbReference type="EMBL" id="JALJOV010001264">
    <property type="protein sequence ID" value="KAK9850962.1"/>
    <property type="molecule type" value="Genomic_DNA"/>
</dbReference>
<evidence type="ECO:0000256" key="2">
    <source>
        <dbReference type="ARBA" id="ARBA00001968"/>
    </source>
</evidence>
<keyword evidence="5 6" id="KW-0378">Hydrolase</keyword>
<dbReference type="EC" id="3.1.3.12" evidence="6"/>
<protein>
    <recommendedName>
        <fullName evidence="6">Trehalose 6-phosphate phosphatase</fullName>
        <ecNumber evidence="6">3.1.3.12</ecNumber>
    </recommendedName>
</protein>
<dbReference type="InterPro" id="IPR036412">
    <property type="entry name" value="HAD-like_sf"/>
</dbReference>
<dbReference type="CDD" id="cd01627">
    <property type="entry name" value="HAD_TPP"/>
    <property type="match status" value="1"/>
</dbReference>
<dbReference type="Gene3D" id="3.40.50.1000">
    <property type="entry name" value="HAD superfamily/HAD-like"/>
    <property type="match status" value="1"/>
</dbReference>
<dbReference type="GO" id="GO:0004805">
    <property type="term" value="F:trehalose-phosphatase activity"/>
    <property type="evidence" value="ECO:0007669"/>
    <property type="project" value="UniProtKB-EC"/>
</dbReference>
<dbReference type="FunFam" id="3.30.70.1020:FF:000004">
    <property type="entry name" value="Trehalose 6-phosphate phosphatase"/>
    <property type="match status" value="1"/>
</dbReference>
<comment type="function">
    <text evidence="6">Removes the phosphate from trehalose 6-phosphate to produce free trehalose.</text>
</comment>
<proteinExistence type="inferred from homology"/>
<accession>A0AAW1SQJ8</accession>
<sequence>MPGSAAAVRYQAAAPAFGSGFDRRQLADQLSTLFRDRASFELNEEDVVALRRGLHLSSRDSLAALRRSIEGSRPDPTLQSEFTAWQARHPCALQKFSKISQGAKGKRLAVFLDYDGTLTPIVKNPDEAFMTEQMRDIVRQLAQLFPTAIISGRGREKLENFVQLKEMFYAGSHGLDIVGPRDPSSPHEQFAFQPAARFESTMNTVYDTLSARVRSIPGASVEHNKFCVSAHFRNCNPESWEGVLAAVQTTVAEHPELKYSKGRKVLEIKPQVEWDKGKALTHLLDALGLDDSSNVMPIYIGDDNTDEDAFRVLRLRADGMGILVSSKAKPTAATLTAKQVSTSYWL</sequence>
<dbReference type="NCBIfam" id="TIGR00685">
    <property type="entry name" value="T6PP"/>
    <property type="match status" value="1"/>
</dbReference>